<feature type="region of interest" description="Disordered" evidence="1">
    <location>
        <begin position="775"/>
        <end position="812"/>
    </location>
</feature>
<keyword evidence="3" id="KW-1185">Reference proteome</keyword>
<dbReference type="EMBL" id="JARKIB010000179">
    <property type="protein sequence ID" value="KAJ7727464.1"/>
    <property type="molecule type" value="Genomic_DNA"/>
</dbReference>
<feature type="region of interest" description="Disordered" evidence="1">
    <location>
        <begin position="891"/>
        <end position="919"/>
    </location>
</feature>
<name>A0AAD7HSP6_9AGAR</name>
<accession>A0AAD7HSP6</accession>
<feature type="region of interest" description="Disordered" evidence="1">
    <location>
        <begin position="303"/>
        <end position="362"/>
    </location>
</feature>
<feature type="compositionally biased region" description="Basic and acidic residues" evidence="1">
    <location>
        <begin position="775"/>
        <end position="784"/>
    </location>
</feature>
<feature type="region of interest" description="Disordered" evidence="1">
    <location>
        <begin position="400"/>
        <end position="449"/>
    </location>
</feature>
<feature type="region of interest" description="Disordered" evidence="1">
    <location>
        <begin position="226"/>
        <end position="246"/>
    </location>
</feature>
<protein>
    <submittedName>
        <fullName evidence="2">Uncharacterized protein</fullName>
    </submittedName>
</protein>
<feature type="compositionally biased region" description="Basic residues" evidence="1">
    <location>
        <begin position="620"/>
        <end position="635"/>
    </location>
</feature>
<comment type="caution">
    <text evidence="2">The sequence shown here is derived from an EMBL/GenBank/DDBJ whole genome shotgun (WGS) entry which is preliminary data.</text>
</comment>
<feature type="compositionally biased region" description="Basic and acidic residues" evidence="1">
    <location>
        <begin position="515"/>
        <end position="529"/>
    </location>
</feature>
<feature type="compositionally biased region" description="Basic and acidic residues" evidence="1">
    <location>
        <begin position="792"/>
        <end position="812"/>
    </location>
</feature>
<feature type="compositionally biased region" description="Basic and acidic residues" evidence="1">
    <location>
        <begin position="147"/>
        <end position="159"/>
    </location>
</feature>
<feature type="region of interest" description="Disordered" evidence="1">
    <location>
        <begin position="830"/>
        <end position="850"/>
    </location>
</feature>
<feature type="region of interest" description="Disordered" evidence="1">
    <location>
        <begin position="147"/>
        <end position="190"/>
    </location>
</feature>
<gene>
    <name evidence="2" type="ORF">B0H16DRAFT_1470906</name>
</gene>
<feature type="compositionally biased region" description="Basic residues" evidence="1">
    <location>
        <begin position="160"/>
        <end position="181"/>
    </location>
</feature>
<feature type="region of interest" description="Disordered" evidence="1">
    <location>
        <begin position="485"/>
        <end position="561"/>
    </location>
</feature>
<dbReference type="AlphaFoldDB" id="A0AAD7HSP6"/>
<proteinExistence type="predicted"/>
<feature type="compositionally biased region" description="Pro residues" evidence="1">
    <location>
        <begin position="736"/>
        <end position="747"/>
    </location>
</feature>
<feature type="compositionally biased region" description="Low complexity" evidence="1">
    <location>
        <begin position="69"/>
        <end position="82"/>
    </location>
</feature>
<feature type="compositionally biased region" description="Basic residues" evidence="1">
    <location>
        <begin position="228"/>
        <end position="237"/>
    </location>
</feature>
<feature type="compositionally biased region" description="Basic residues" evidence="1">
    <location>
        <begin position="534"/>
        <end position="556"/>
    </location>
</feature>
<feature type="compositionally biased region" description="Pro residues" evidence="1">
    <location>
        <begin position="437"/>
        <end position="447"/>
    </location>
</feature>
<sequence>MEDTQDRSGAPQRPWITEYEKDYKFFSPPPTSMPTGENALNGGCRSPVEHQDTTTRRSPPPHLHRRQRATPVPALVDAPPALGKKPFNSPSRAPSKLKRRDMRPIDLNPMHRVDLALALRLQHELLVDRVGAGDDAAETGEYVRGIGREVKSKQGEGRKRAARGKKEQHRVRAKPSHRKAHRDSTAQTPLDELSVHSVADASSCIPHALQRVKHWRLQLHRAREARVSRRSHSIHPSHRTDAQTARKRLRCASPQRRRVHSTQWPVPNVCGVPLRAAASSIAAADICAPSTYRLRRRVHPRAPTISTEADVHDVPLRLGQRQNAPTPAPRTPLTISTGTDHKQSPTRRRSSSPRRPRTPISCARRASALFALPISTEADVHRSGKCQDFTAALIGVEDAATSRTHRPEAPRIPADRPRARAHIPPTPLEAYTRRPSPSRPPRAPHPPRAARACTLATPLWRGPRPAPASIELARPDYHRETHTLINTQSPTHLPLNTFPRSPSPSSPSSSVGASRFEEKERRKEGEYKTVGRMARGRKMGRGRRSSASTRGRRRQSARLAPTTRVLPEQWRQTPPARAATISHIRGIMENTQAAADVTSVPAGARSQGWKDEDGVSSTSRRGRCKRARGRRRAPKLRTQTRTTLRRYAVRTTTTRAVSAPTSTTRVLPELRIPTQTIRCCGAEQRNAQRIVGLRAGGVQPAAHTIEQQDFLASVWMIHPRATNPHIKAKAKNPLTPSSPSPSPPAPPNSLSTGSSSQLDAADACACAGREAELEKLERADGEGRVEEEEEGGGGRREGWVWESRGGKESGRAARKGEYGNAIRWKGVRKEGRGVKVASGKRQARRVRARRRAQRIGMVVGSCSAGGQGDGGAGRCTRNVYEEECERWRKNVGKEPRKPARERVVREDSAGVRETEWEGG</sequence>
<feature type="compositionally biased region" description="Basic residues" evidence="1">
    <location>
        <begin position="841"/>
        <end position="850"/>
    </location>
</feature>
<reference evidence="2" key="1">
    <citation type="submission" date="2023-03" db="EMBL/GenBank/DDBJ databases">
        <title>Massive genome expansion in bonnet fungi (Mycena s.s.) driven by repeated elements and novel gene families across ecological guilds.</title>
        <authorList>
            <consortium name="Lawrence Berkeley National Laboratory"/>
            <person name="Harder C.B."/>
            <person name="Miyauchi S."/>
            <person name="Viragh M."/>
            <person name="Kuo A."/>
            <person name="Thoen E."/>
            <person name="Andreopoulos B."/>
            <person name="Lu D."/>
            <person name="Skrede I."/>
            <person name="Drula E."/>
            <person name="Henrissat B."/>
            <person name="Morin E."/>
            <person name="Kohler A."/>
            <person name="Barry K."/>
            <person name="LaButti K."/>
            <person name="Morin E."/>
            <person name="Salamov A."/>
            <person name="Lipzen A."/>
            <person name="Mereny Z."/>
            <person name="Hegedus B."/>
            <person name="Baldrian P."/>
            <person name="Stursova M."/>
            <person name="Weitz H."/>
            <person name="Taylor A."/>
            <person name="Grigoriev I.V."/>
            <person name="Nagy L.G."/>
            <person name="Martin F."/>
            <person name="Kauserud H."/>
        </authorList>
    </citation>
    <scope>NUCLEOTIDE SEQUENCE</scope>
    <source>
        <strain evidence="2">CBHHK182m</strain>
    </source>
</reference>
<organism evidence="2 3">
    <name type="scientific">Mycena metata</name>
    <dbReference type="NCBI Taxonomy" id="1033252"/>
    <lineage>
        <taxon>Eukaryota</taxon>
        <taxon>Fungi</taxon>
        <taxon>Dikarya</taxon>
        <taxon>Basidiomycota</taxon>
        <taxon>Agaricomycotina</taxon>
        <taxon>Agaricomycetes</taxon>
        <taxon>Agaricomycetidae</taxon>
        <taxon>Agaricales</taxon>
        <taxon>Marasmiineae</taxon>
        <taxon>Mycenaceae</taxon>
        <taxon>Mycena</taxon>
    </lineage>
</organism>
<feature type="compositionally biased region" description="Basic and acidic residues" evidence="1">
    <location>
        <begin position="405"/>
        <end position="418"/>
    </location>
</feature>
<evidence type="ECO:0000313" key="2">
    <source>
        <dbReference type="EMBL" id="KAJ7727464.1"/>
    </source>
</evidence>
<feature type="region of interest" description="Disordered" evidence="1">
    <location>
        <begin position="727"/>
        <end position="757"/>
    </location>
</feature>
<feature type="region of interest" description="Disordered" evidence="1">
    <location>
        <begin position="1"/>
        <end position="103"/>
    </location>
</feature>
<evidence type="ECO:0000256" key="1">
    <source>
        <dbReference type="SAM" id="MobiDB-lite"/>
    </source>
</evidence>
<feature type="region of interest" description="Disordered" evidence="1">
    <location>
        <begin position="599"/>
        <end position="635"/>
    </location>
</feature>
<dbReference type="Proteomes" id="UP001215598">
    <property type="component" value="Unassembled WGS sequence"/>
</dbReference>
<feature type="compositionally biased region" description="Basic residues" evidence="1">
    <location>
        <begin position="344"/>
        <end position="357"/>
    </location>
</feature>
<evidence type="ECO:0000313" key="3">
    <source>
        <dbReference type="Proteomes" id="UP001215598"/>
    </source>
</evidence>